<name>A0ABN9Q1L9_9DINO</name>
<evidence type="ECO:0000256" key="1">
    <source>
        <dbReference type="SAM" id="MobiDB-lite"/>
    </source>
</evidence>
<feature type="region of interest" description="Disordered" evidence="1">
    <location>
        <begin position="56"/>
        <end position="127"/>
    </location>
</feature>
<evidence type="ECO:0000313" key="3">
    <source>
        <dbReference type="Proteomes" id="UP001189429"/>
    </source>
</evidence>
<organism evidence="2 3">
    <name type="scientific">Prorocentrum cordatum</name>
    <dbReference type="NCBI Taxonomy" id="2364126"/>
    <lineage>
        <taxon>Eukaryota</taxon>
        <taxon>Sar</taxon>
        <taxon>Alveolata</taxon>
        <taxon>Dinophyceae</taxon>
        <taxon>Prorocentrales</taxon>
        <taxon>Prorocentraceae</taxon>
        <taxon>Prorocentrum</taxon>
    </lineage>
</organism>
<comment type="caution">
    <text evidence="2">The sequence shown here is derived from an EMBL/GenBank/DDBJ whole genome shotgun (WGS) entry which is preliminary data.</text>
</comment>
<feature type="compositionally biased region" description="Basic and acidic residues" evidence="1">
    <location>
        <begin position="56"/>
        <end position="124"/>
    </location>
</feature>
<dbReference type="Proteomes" id="UP001189429">
    <property type="component" value="Unassembled WGS sequence"/>
</dbReference>
<reference evidence="2" key="1">
    <citation type="submission" date="2023-10" db="EMBL/GenBank/DDBJ databases">
        <authorList>
            <person name="Chen Y."/>
            <person name="Shah S."/>
            <person name="Dougan E. K."/>
            <person name="Thang M."/>
            <person name="Chan C."/>
        </authorList>
    </citation>
    <scope>NUCLEOTIDE SEQUENCE [LARGE SCALE GENOMIC DNA]</scope>
</reference>
<sequence length="150" mass="17083">EGESGVSSLPSVEAMPVARLDPEEGLDLPMGAHFIDLYGAGRWKFQDVPLVNSERLERERAAKDRAAREAKDRERAANEARERREKERAEKLALAKAEKERAEREAQDRAAERERRRREARESGTEAIAVKECPPEYFAGLHALFWLQGQ</sequence>
<accession>A0ABN9Q1L9</accession>
<protein>
    <submittedName>
        <fullName evidence="2">Uncharacterized protein</fullName>
    </submittedName>
</protein>
<dbReference type="EMBL" id="CAUYUJ010002167">
    <property type="protein sequence ID" value="CAK0799531.1"/>
    <property type="molecule type" value="Genomic_DNA"/>
</dbReference>
<feature type="non-terminal residue" evidence="2">
    <location>
        <position position="150"/>
    </location>
</feature>
<feature type="non-terminal residue" evidence="2">
    <location>
        <position position="1"/>
    </location>
</feature>
<evidence type="ECO:0000313" key="2">
    <source>
        <dbReference type="EMBL" id="CAK0799531.1"/>
    </source>
</evidence>
<keyword evidence="3" id="KW-1185">Reference proteome</keyword>
<gene>
    <name evidence="2" type="ORF">PCOR1329_LOCUS7941</name>
</gene>
<proteinExistence type="predicted"/>